<evidence type="ECO:0000313" key="1">
    <source>
        <dbReference type="EMBL" id="KAG0488257.1"/>
    </source>
</evidence>
<protein>
    <submittedName>
        <fullName evidence="2">Uncharacterized protein</fullName>
    </submittedName>
</protein>
<dbReference type="Proteomes" id="UP000639772">
    <property type="component" value="Chromosome 3"/>
</dbReference>
<name>A0A835RCX0_VANPL</name>
<dbReference type="Proteomes" id="UP000636800">
    <property type="component" value="Chromosome 3"/>
</dbReference>
<proteinExistence type="predicted"/>
<dbReference type="EMBL" id="JADCNL010000003">
    <property type="protein sequence ID" value="KAG0488257.1"/>
    <property type="molecule type" value="Genomic_DNA"/>
</dbReference>
<evidence type="ECO:0000313" key="3">
    <source>
        <dbReference type="Proteomes" id="UP000636800"/>
    </source>
</evidence>
<gene>
    <name evidence="2" type="ORF">HPP92_006813</name>
    <name evidence="1" type="ORF">HPP92_007068</name>
</gene>
<evidence type="ECO:0000313" key="2">
    <source>
        <dbReference type="EMBL" id="KAG0489950.1"/>
    </source>
</evidence>
<sequence length="66" mass="7497">MSVKKKAEEEERERWELGELNDLSTFLGREKAKGLATTIYNFGRRGCKDRRGPLAVGSRSAKPTDR</sequence>
<organism evidence="2 4">
    <name type="scientific">Vanilla planifolia</name>
    <name type="common">Vanilla</name>
    <dbReference type="NCBI Taxonomy" id="51239"/>
    <lineage>
        <taxon>Eukaryota</taxon>
        <taxon>Viridiplantae</taxon>
        <taxon>Streptophyta</taxon>
        <taxon>Embryophyta</taxon>
        <taxon>Tracheophyta</taxon>
        <taxon>Spermatophyta</taxon>
        <taxon>Magnoliopsida</taxon>
        <taxon>Liliopsida</taxon>
        <taxon>Asparagales</taxon>
        <taxon>Orchidaceae</taxon>
        <taxon>Vanilloideae</taxon>
        <taxon>Vanilleae</taxon>
        <taxon>Vanilla</taxon>
    </lineage>
</organism>
<dbReference type="EMBL" id="JADCNM010000003">
    <property type="protein sequence ID" value="KAG0489950.1"/>
    <property type="molecule type" value="Genomic_DNA"/>
</dbReference>
<accession>A0A835RCX0</accession>
<evidence type="ECO:0000313" key="4">
    <source>
        <dbReference type="Proteomes" id="UP000639772"/>
    </source>
</evidence>
<dbReference type="AlphaFoldDB" id="A0A835RCX0"/>
<keyword evidence="3" id="KW-1185">Reference proteome</keyword>
<comment type="caution">
    <text evidence="2">The sequence shown here is derived from an EMBL/GenBank/DDBJ whole genome shotgun (WGS) entry which is preliminary data.</text>
</comment>
<reference evidence="3 4" key="1">
    <citation type="journal article" date="2020" name="Nat. Food">
        <title>A phased Vanilla planifolia genome enables genetic improvement of flavour and production.</title>
        <authorList>
            <person name="Hasing T."/>
            <person name="Tang H."/>
            <person name="Brym M."/>
            <person name="Khazi F."/>
            <person name="Huang T."/>
            <person name="Chambers A.H."/>
        </authorList>
    </citation>
    <scope>NUCLEOTIDE SEQUENCE [LARGE SCALE GENOMIC DNA]</scope>
    <source>
        <tissue evidence="2">Leaf</tissue>
    </source>
</reference>